<evidence type="ECO:0000313" key="5">
    <source>
        <dbReference type="EMBL" id="EEH59221.1"/>
    </source>
</evidence>
<dbReference type="OMA" id="CEDCEIY"/>
<dbReference type="PANTHER" id="PTHR15440">
    <property type="entry name" value="XRP2 PROTEIN"/>
    <property type="match status" value="1"/>
</dbReference>
<dbReference type="eggNOG" id="KOG2512">
    <property type="taxonomic scope" value="Eukaryota"/>
</dbReference>
<dbReference type="GO" id="GO:0005929">
    <property type="term" value="C:cilium"/>
    <property type="evidence" value="ECO:0007669"/>
    <property type="project" value="TreeGrafter"/>
</dbReference>
<comment type="similarity">
    <text evidence="1">Belongs to the TBCC family.</text>
</comment>
<evidence type="ECO:0000256" key="3">
    <source>
        <dbReference type="SAM" id="MobiDB-lite"/>
    </source>
</evidence>
<dbReference type="InterPro" id="IPR006599">
    <property type="entry name" value="CARP_motif"/>
</dbReference>
<dbReference type="OrthoDB" id="194775at2759"/>
<dbReference type="Proteomes" id="UP000001876">
    <property type="component" value="Unassembled WGS sequence"/>
</dbReference>
<dbReference type="GeneID" id="9681414"/>
<evidence type="ECO:0000256" key="2">
    <source>
        <dbReference type="ARBA" id="ARBA00022741"/>
    </source>
</evidence>
<dbReference type="Pfam" id="PF07986">
    <property type="entry name" value="TBCC"/>
    <property type="match status" value="1"/>
</dbReference>
<dbReference type="EMBL" id="GG663736">
    <property type="protein sequence ID" value="EEH59221.1"/>
    <property type="molecule type" value="Genomic_DNA"/>
</dbReference>
<name>C1MJM4_MICPC</name>
<dbReference type="STRING" id="564608.C1MJM4"/>
<dbReference type="InterPro" id="IPR012945">
    <property type="entry name" value="Tubulin-bd_cofactor_C_dom"/>
</dbReference>
<reference evidence="5 6" key="1">
    <citation type="journal article" date="2009" name="Science">
        <title>Green evolution and dynamic adaptations revealed by genomes of the marine picoeukaryotes Micromonas.</title>
        <authorList>
            <person name="Worden A.Z."/>
            <person name="Lee J.H."/>
            <person name="Mock T."/>
            <person name="Rouze P."/>
            <person name="Simmons M.P."/>
            <person name="Aerts A.L."/>
            <person name="Allen A.E."/>
            <person name="Cuvelier M.L."/>
            <person name="Derelle E."/>
            <person name="Everett M.V."/>
            <person name="Foulon E."/>
            <person name="Grimwood J."/>
            <person name="Gundlach H."/>
            <person name="Henrissat B."/>
            <person name="Napoli C."/>
            <person name="McDonald S.M."/>
            <person name="Parker M.S."/>
            <person name="Rombauts S."/>
            <person name="Salamov A."/>
            <person name="Von Dassow P."/>
            <person name="Badger J.H."/>
            <person name="Coutinho P.M."/>
            <person name="Demir E."/>
            <person name="Dubchak I."/>
            <person name="Gentemann C."/>
            <person name="Eikrem W."/>
            <person name="Gready J.E."/>
            <person name="John U."/>
            <person name="Lanier W."/>
            <person name="Lindquist E.A."/>
            <person name="Lucas S."/>
            <person name="Mayer K.F."/>
            <person name="Moreau H."/>
            <person name="Not F."/>
            <person name="Otillar R."/>
            <person name="Panaud O."/>
            <person name="Pangilinan J."/>
            <person name="Paulsen I."/>
            <person name="Piegu B."/>
            <person name="Poliakov A."/>
            <person name="Robbens S."/>
            <person name="Schmutz J."/>
            <person name="Toulza E."/>
            <person name="Wyss T."/>
            <person name="Zelensky A."/>
            <person name="Zhou K."/>
            <person name="Armbrust E.V."/>
            <person name="Bhattacharya D."/>
            <person name="Goodenough U.W."/>
            <person name="Van de Peer Y."/>
            <person name="Grigoriev I.V."/>
        </authorList>
    </citation>
    <scope>NUCLEOTIDE SEQUENCE [LARGE SCALE GENOMIC DNA]</scope>
    <source>
        <strain evidence="5 6">CCMP1545</strain>
    </source>
</reference>
<accession>C1MJM4</accession>
<dbReference type="InterPro" id="IPR017901">
    <property type="entry name" value="C-CAP_CF_C-like"/>
</dbReference>
<gene>
    <name evidence="5" type="ORF">MICPUCDRAFT_55020</name>
</gene>
<dbReference type="KEGG" id="mpp:MICPUCDRAFT_55020"/>
<dbReference type="SMART" id="SM00673">
    <property type="entry name" value="CARP"/>
    <property type="match status" value="2"/>
</dbReference>
<feature type="region of interest" description="Disordered" evidence="3">
    <location>
        <begin position="1"/>
        <end position="80"/>
    </location>
</feature>
<keyword evidence="6" id="KW-1185">Reference proteome</keyword>
<dbReference type="PROSITE" id="PS51329">
    <property type="entry name" value="C_CAP_COFACTOR_C"/>
    <property type="match status" value="1"/>
</dbReference>
<dbReference type="GO" id="GO:0006892">
    <property type="term" value="P:post-Golgi vesicle-mediated transport"/>
    <property type="evidence" value="ECO:0007669"/>
    <property type="project" value="TreeGrafter"/>
</dbReference>
<evidence type="ECO:0000256" key="1">
    <source>
        <dbReference type="ARBA" id="ARBA00008848"/>
    </source>
</evidence>
<dbReference type="Gene3D" id="2.160.20.70">
    <property type="match status" value="1"/>
</dbReference>
<dbReference type="PANTHER" id="PTHR15440:SF0">
    <property type="entry name" value="PROTEIN XRP2"/>
    <property type="match status" value="1"/>
</dbReference>
<organism evidence="6">
    <name type="scientific">Micromonas pusilla (strain CCMP1545)</name>
    <name type="common">Picoplanktonic green alga</name>
    <dbReference type="NCBI Taxonomy" id="564608"/>
    <lineage>
        <taxon>Eukaryota</taxon>
        <taxon>Viridiplantae</taxon>
        <taxon>Chlorophyta</taxon>
        <taxon>Mamiellophyceae</taxon>
        <taxon>Mamiellales</taxon>
        <taxon>Mamiellaceae</taxon>
        <taxon>Micromonas</taxon>
    </lineage>
</organism>
<dbReference type="InterPro" id="IPR016098">
    <property type="entry name" value="CAP/MinC_C"/>
</dbReference>
<dbReference type="SUPFAM" id="SSF69340">
    <property type="entry name" value="C-terminal domain of adenylylcyclase associated protein"/>
    <property type="match status" value="1"/>
</dbReference>
<dbReference type="InterPro" id="IPR036223">
    <property type="entry name" value="CAP_C_sf"/>
</dbReference>
<evidence type="ECO:0000259" key="4">
    <source>
        <dbReference type="PROSITE" id="PS51329"/>
    </source>
</evidence>
<dbReference type="GO" id="GO:0000166">
    <property type="term" value="F:nucleotide binding"/>
    <property type="evidence" value="ECO:0007669"/>
    <property type="project" value="UniProtKB-KW"/>
</dbReference>
<protein>
    <submittedName>
        <fullName evidence="5">Predicted protein</fullName>
    </submittedName>
</protein>
<dbReference type="InterPro" id="IPR039093">
    <property type="entry name" value="XRP2"/>
</dbReference>
<proteinExistence type="inferred from homology"/>
<sequence>MGQCFSTPAEKKKKKYEVQDSAPNSPEKPARKKPAPSSSSSSEKKTDAALTATSKTKTKGGGGSNNKKGAPQLSPVKPKLDPKDFIYVNRRGERLCKPPGSVDGQQFVIDGCEDCEIYILDHCDSVTIDDCKRCVVVIGPTEGSIFIRDSEDCKCVFMCRQYRSRDCVNVDTHLHVTTRPIIETSANMRFACFDFHYDKLEAQMATAGISRFQNFWSHVFNFNPETHATWSLMDPKITAFSQLIGGAYGTGAELPDFPALEGVSEALKDGAAPPSCCRTWGEREPPAAATGGETASRALPFASRSSFLDKAHFPFLSFPFARYVMNLTFVLTRVSYIHQSCYPRATDIPTRLSSTYYSKIDGDLGTSTGGGARDGCLILIPAADAKMAGELLQMADAAKVLLMRTNDCQLSEPWLRTFLTEGGVAANEVAKLAKQLSTGRAIGLEFGGDGCADAMRGVASSGGFAMLEDPDQYAEWRYMGVEG</sequence>
<evidence type="ECO:0000313" key="6">
    <source>
        <dbReference type="Proteomes" id="UP000001876"/>
    </source>
</evidence>
<dbReference type="RefSeq" id="XP_003055845.1">
    <property type="nucleotide sequence ID" value="XM_003055799.1"/>
</dbReference>
<keyword evidence="2" id="KW-0547">Nucleotide-binding</keyword>
<dbReference type="GO" id="GO:0005096">
    <property type="term" value="F:GTPase activator activity"/>
    <property type="evidence" value="ECO:0007669"/>
    <property type="project" value="InterPro"/>
</dbReference>
<dbReference type="AlphaFoldDB" id="C1MJM4"/>
<dbReference type="GO" id="GO:1990075">
    <property type="term" value="C:periciliary membrane compartment"/>
    <property type="evidence" value="ECO:0007669"/>
    <property type="project" value="TreeGrafter"/>
</dbReference>
<feature type="domain" description="C-CAP/cofactor C-like" evidence="4">
    <location>
        <begin position="75"/>
        <end position="224"/>
    </location>
</feature>